<evidence type="ECO:0000313" key="3">
    <source>
        <dbReference type="Proteomes" id="UP001222275"/>
    </source>
</evidence>
<evidence type="ECO:0008006" key="4">
    <source>
        <dbReference type="Google" id="ProtNLM"/>
    </source>
</evidence>
<sequence>MKPSPSILLAGLVIFQITVNTAQAEEFSFNASAYEKKPYEFNGHFDLQVSQFNTNNDSALSNLAFKPPETPKDFQRYNSEIELNGLYRFDKSTVNVRSLSQWQNDIFTSGSEHTLQEGFWNYQPNNQWSFEIGKRAIKWGKGYAWNPVGFIERTKNPDDPEVNREGFILAGAEYTQSLPVLVKLISGSIYAIPVSENFNQDFSNTTTDTVFFGAKLYLLIDDTDIDFYLRHSAETNSDYGISFATNLSSNFELHGDFAYQDKIQYTQIPSIGGLTESNHSTFQSLIGIRYLTETDLTWIAEWLHNPQGYNLSEMERYFELAHSNPTTETADYQLAQQAKQSSYGLNTPAQNYAYIRASQKDFADIVYLSASITAITSLEDKSYSLSPELIYSGLKNSELRFKATTFQGTKNSEFGEKISDSKLEFRARFFF</sequence>
<feature type="signal peptide" evidence="1">
    <location>
        <begin position="1"/>
        <end position="24"/>
    </location>
</feature>
<keyword evidence="1" id="KW-0732">Signal</keyword>
<proteinExistence type="predicted"/>
<dbReference type="RefSeq" id="WP_275594848.1">
    <property type="nucleotide sequence ID" value="NZ_CP102381.1"/>
</dbReference>
<gene>
    <name evidence="2" type="ORF">NR989_11335</name>
</gene>
<protein>
    <recommendedName>
        <fullName evidence="4">Porin</fullName>
    </recommendedName>
</protein>
<feature type="chain" id="PRO_5046959293" description="Porin" evidence="1">
    <location>
        <begin position="25"/>
        <end position="431"/>
    </location>
</feature>
<dbReference type="EMBL" id="CP102381">
    <property type="protein sequence ID" value="WEJ62590.1"/>
    <property type="molecule type" value="Genomic_DNA"/>
</dbReference>
<organism evidence="2 3">
    <name type="scientific">Thiomicrorhabdus lithotrophica</name>
    <dbReference type="NCBI Taxonomy" id="2949997"/>
    <lineage>
        <taxon>Bacteria</taxon>
        <taxon>Pseudomonadati</taxon>
        <taxon>Pseudomonadota</taxon>
        <taxon>Gammaproteobacteria</taxon>
        <taxon>Thiotrichales</taxon>
        <taxon>Piscirickettsiaceae</taxon>
        <taxon>Thiomicrorhabdus</taxon>
    </lineage>
</organism>
<reference evidence="2 3" key="1">
    <citation type="submission" date="2022-06" db="EMBL/GenBank/DDBJ databases">
        <title>Thiomicrohabdus sp. nov, an obligately chemolithoautotrophic, sulfur-oxidizing bacterium isolated from beach of Guanyin Mountain. Amoy.</title>
        <authorList>
            <person name="Zhu H."/>
        </authorList>
    </citation>
    <scope>NUCLEOTIDE SEQUENCE [LARGE SCALE GENOMIC DNA]</scope>
    <source>
        <strain evidence="2 3">XGS-01</strain>
    </source>
</reference>
<dbReference type="Proteomes" id="UP001222275">
    <property type="component" value="Chromosome"/>
</dbReference>
<keyword evidence="3" id="KW-1185">Reference proteome</keyword>
<evidence type="ECO:0000313" key="2">
    <source>
        <dbReference type="EMBL" id="WEJ62590.1"/>
    </source>
</evidence>
<name>A0ABY8C9E8_9GAMM</name>
<evidence type="ECO:0000256" key="1">
    <source>
        <dbReference type="SAM" id="SignalP"/>
    </source>
</evidence>
<accession>A0ABY8C9E8</accession>